<organism evidence="1">
    <name type="scientific">Phytophthora nicotianae</name>
    <name type="common">Potato buckeye rot agent</name>
    <name type="synonym">Phytophthora parasitica</name>
    <dbReference type="NCBI Taxonomy" id="4792"/>
    <lineage>
        <taxon>Eukaryota</taxon>
        <taxon>Sar</taxon>
        <taxon>Stramenopiles</taxon>
        <taxon>Oomycota</taxon>
        <taxon>Peronosporomycetes</taxon>
        <taxon>Peronosporales</taxon>
        <taxon>Peronosporaceae</taxon>
        <taxon>Phytophthora</taxon>
    </lineage>
</organism>
<dbReference type="AlphaFoldDB" id="W2I8M4"/>
<reference evidence="1" key="1">
    <citation type="submission" date="2013-11" db="EMBL/GenBank/DDBJ databases">
        <title>The Genome Sequence of Phytophthora parasitica CJ05E6.</title>
        <authorList>
            <consortium name="The Broad Institute Genomics Platform"/>
            <person name="Russ C."/>
            <person name="Tyler B."/>
            <person name="Panabieres F."/>
            <person name="Shan W."/>
            <person name="Tripathy S."/>
            <person name="Grunwald N."/>
            <person name="Machado M."/>
            <person name="Johnson C.S."/>
            <person name="Arredondo F."/>
            <person name="Hong C."/>
            <person name="Coffey M."/>
            <person name="Young S.K."/>
            <person name="Zeng Q."/>
            <person name="Gargeya S."/>
            <person name="Fitzgerald M."/>
            <person name="Abouelleil A."/>
            <person name="Alvarado L."/>
            <person name="Chapman S.B."/>
            <person name="Gainer-Dewar J."/>
            <person name="Goldberg J."/>
            <person name="Griggs A."/>
            <person name="Gujja S."/>
            <person name="Hansen M."/>
            <person name="Howarth C."/>
            <person name="Imamovic A."/>
            <person name="Ireland A."/>
            <person name="Larimer J."/>
            <person name="McCowan C."/>
            <person name="Murphy C."/>
            <person name="Pearson M."/>
            <person name="Poon T.W."/>
            <person name="Priest M."/>
            <person name="Roberts A."/>
            <person name="Saif S."/>
            <person name="Shea T."/>
            <person name="Sykes S."/>
            <person name="Wortman J."/>
            <person name="Nusbaum C."/>
            <person name="Birren B."/>
        </authorList>
    </citation>
    <scope>NUCLEOTIDE SEQUENCE [LARGE SCALE GENOMIC DNA]</scope>
    <source>
        <strain evidence="1">CJ05E6</strain>
    </source>
</reference>
<protein>
    <submittedName>
        <fullName evidence="1">Uncharacterized protein</fullName>
    </submittedName>
</protein>
<gene>
    <name evidence="1" type="ORF">L916_17161</name>
</gene>
<sequence length="46" mass="5334">MTRLANVNLCSMHFYRMKGVRHFKKGASLMKSTRRSMCTTLATIVR</sequence>
<dbReference type="EMBL" id="KI675426">
    <property type="protein sequence ID" value="ETL29738.1"/>
    <property type="molecule type" value="Genomic_DNA"/>
</dbReference>
<name>W2I8M4_PHYNI</name>
<proteinExistence type="predicted"/>
<dbReference type="Proteomes" id="UP000053864">
    <property type="component" value="Unassembled WGS sequence"/>
</dbReference>
<accession>W2I8M4</accession>
<evidence type="ECO:0000313" key="1">
    <source>
        <dbReference type="EMBL" id="ETL29738.1"/>
    </source>
</evidence>